<dbReference type="InterPro" id="IPR007197">
    <property type="entry name" value="rSAM"/>
</dbReference>
<keyword evidence="3" id="KW-0949">S-adenosyl-L-methionine</keyword>
<proteinExistence type="inferred from homology"/>
<evidence type="ECO:0000256" key="5">
    <source>
        <dbReference type="ARBA" id="ARBA00023004"/>
    </source>
</evidence>
<dbReference type="InterPro" id="IPR023867">
    <property type="entry name" value="Sulphatase_maturase_rSAM"/>
</dbReference>
<dbReference type="GO" id="GO:0051539">
    <property type="term" value="F:4 iron, 4 sulfur cluster binding"/>
    <property type="evidence" value="ECO:0007669"/>
    <property type="project" value="UniProtKB-KW"/>
</dbReference>
<comment type="caution">
    <text evidence="9">The sequence shown here is derived from an EMBL/GenBank/DDBJ whole genome shotgun (WGS) entry which is preliminary data.</text>
</comment>
<evidence type="ECO:0000259" key="8">
    <source>
        <dbReference type="Pfam" id="PF04055"/>
    </source>
</evidence>
<dbReference type="InterPro" id="IPR058240">
    <property type="entry name" value="rSAM_sf"/>
</dbReference>
<dbReference type="PROSITE" id="PS01305">
    <property type="entry name" value="MOAA_NIFB_PQQE"/>
    <property type="match status" value="1"/>
</dbReference>
<dbReference type="GO" id="GO:0046872">
    <property type="term" value="F:metal ion binding"/>
    <property type="evidence" value="ECO:0007669"/>
    <property type="project" value="UniProtKB-KW"/>
</dbReference>
<name>A0A0G1A6N4_9BACT</name>
<dbReference type="SUPFAM" id="SSF102114">
    <property type="entry name" value="Radical SAM enzymes"/>
    <property type="match status" value="1"/>
</dbReference>
<keyword evidence="4" id="KW-0479">Metal-binding</keyword>
<sequence length="288" mass="33408">MKSIIIPESYNYIAVFLTFSCNLRCSFCINDFGSVARTTKRRLLSGKEWVEGLNRIVSRPDLPITLQGGEPTLHKDFVYIINNIKPELNIDVLTNLRDEKIFIGNIDPRRLKRDAPYASIRVSYHPEQMSLNELIRKVLKMQNNGFSVGIWGIMHPKQEIEILKAEKYCKSLGIDFRTKEFLGTHKGKIYGQYRYPGAISKRDKKSVFCKTTELIIGPNGDIYRCTADVYEKRKSIGHILDPDFQIEDKFRLCEWFGHCNPCDIKVKTNRFQQFGHSSVEIKFQDQEV</sequence>
<evidence type="ECO:0000256" key="6">
    <source>
        <dbReference type="ARBA" id="ARBA00023014"/>
    </source>
</evidence>
<dbReference type="AlphaFoldDB" id="A0A0G1A6N4"/>
<dbReference type="SFLD" id="SFLDG01067">
    <property type="entry name" value="SPASM/twitch_domain_containing"/>
    <property type="match status" value="1"/>
</dbReference>
<dbReference type="Pfam" id="PF04055">
    <property type="entry name" value="Radical_SAM"/>
    <property type="match status" value="1"/>
</dbReference>
<organism evidence="9 10">
    <name type="scientific">Candidatus Magasanikbacteria bacterium GW2011_GWA2_42_32</name>
    <dbReference type="NCBI Taxonomy" id="1619039"/>
    <lineage>
        <taxon>Bacteria</taxon>
        <taxon>Candidatus Magasanikiibacteriota</taxon>
    </lineage>
</organism>
<keyword evidence="6" id="KW-0411">Iron-sulfur</keyword>
<dbReference type="Gene3D" id="3.20.20.70">
    <property type="entry name" value="Aldolase class I"/>
    <property type="match status" value="1"/>
</dbReference>
<evidence type="ECO:0000313" key="10">
    <source>
        <dbReference type="Proteomes" id="UP000034837"/>
    </source>
</evidence>
<evidence type="ECO:0000256" key="4">
    <source>
        <dbReference type="ARBA" id="ARBA00022723"/>
    </source>
</evidence>
<keyword evidence="2" id="KW-0004">4Fe-4S</keyword>
<dbReference type="InterPro" id="IPR000385">
    <property type="entry name" value="MoaA_NifB_PqqE_Fe-S-bd_CS"/>
</dbReference>
<dbReference type="PANTHER" id="PTHR43273:SF3">
    <property type="entry name" value="ANAEROBIC SULFATASE-MATURATING ENZYME HOMOLOG ASLB-RELATED"/>
    <property type="match status" value="1"/>
</dbReference>
<dbReference type="GO" id="GO:0016491">
    <property type="term" value="F:oxidoreductase activity"/>
    <property type="evidence" value="ECO:0007669"/>
    <property type="project" value="InterPro"/>
</dbReference>
<evidence type="ECO:0000256" key="2">
    <source>
        <dbReference type="ARBA" id="ARBA00022485"/>
    </source>
</evidence>
<dbReference type="SFLD" id="SFLDS00029">
    <property type="entry name" value="Radical_SAM"/>
    <property type="match status" value="1"/>
</dbReference>
<gene>
    <name evidence="9" type="ORF">UV20_C0007G0012</name>
</gene>
<evidence type="ECO:0000256" key="1">
    <source>
        <dbReference type="ARBA" id="ARBA00001966"/>
    </source>
</evidence>
<reference evidence="9 10" key="1">
    <citation type="journal article" date="2015" name="Nature">
        <title>rRNA introns, odd ribosomes, and small enigmatic genomes across a large radiation of phyla.</title>
        <authorList>
            <person name="Brown C.T."/>
            <person name="Hug L.A."/>
            <person name="Thomas B.C."/>
            <person name="Sharon I."/>
            <person name="Castelle C.J."/>
            <person name="Singh A."/>
            <person name="Wilkins M.J."/>
            <person name="Williams K.H."/>
            <person name="Banfield J.F."/>
        </authorList>
    </citation>
    <scope>NUCLEOTIDE SEQUENCE [LARGE SCALE GENOMIC DNA]</scope>
</reference>
<dbReference type="InterPro" id="IPR013785">
    <property type="entry name" value="Aldolase_TIM"/>
</dbReference>
<comment type="similarity">
    <text evidence="7">Belongs to the radical SAM superfamily. Anaerobic sulfatase-maturating enzyme family.</text>
</comment>
<dbReference type="Proteomes" id="UP000034837">
    <property type="component" value="Unassembled WGS sequence"/>
</dbReference>
<keyword evidence="5" id="KW-0408">Iron</keyword>
<accession>A0A0G1A6N4</accession>
<evidence type="ECO:0000256" key="7">
    <source>
        <dbReference type="ARBA" id="ARBA00023601"/>
    </source>
</evidence>
<dbReference type="EMBL" id="LCDO01000007">
    <property type="protein sequence ID" value="KKS56675.1"/>
    <property type="molecule type" value="Genomic_DNA"/>
</dbReference>
<dbReference type="PANTHER" id="PTHR43273">
    <property type="entry name" value="ANAEROBIC SULFATASE-MATURATING ENZYME HOMOLOG ASLB-RELATED"/>
    <property type="match status" value="1"/>
</dbReference>
<dbReference type="CDD" id="cd01335">
    <property type="entry name" value="Radical_SAM"/>
    <property type="match status" value="1"/>
</dbReference>
<dbReference type="PROSITE" id="PS51257">
    <property type="entry name" value="PROKAR_LIPOPROTEIN"/>
    <property type="match status" value="1"/>
</dbReference>
<feature type="domain" description="Radical SAM core" evidence="8">
    <location>
        <begin position="17"/>
        <end position="91"/>
    </location>
</feature>
<protein>
    <recommendedName>
        <fullName evidence="8">Radical SAM core domain-containing protein</fullName>
    </recommendedName>
</protein>
<evidence type="ECO:0000313" key="9">
    <source>
        <dbReference type="EMBL" id="KKS56675.1"/>
    </source>
</evidence>
<comment type="cofactor">
    <cofactor evidence="1">
        <name>[4Fe-4S] cluster</name>
        <dbReference type="ChEBI" id="CHEBI:49883"/>
    </cofactor>
</comment>
<evidence type="ECO:0000256" key="3">
    <source>
        <dbReference type="ARBA" id="ARBA00022691"/>
    </source>
</evidence>